<comment type="caution">
    <text evidence="2">The sequence shown here is derived from an EMBL/GenBank/DDBJ whole genome shotgun (WGS) entry which is preliminary data.</text>
</comment>
<dbReference type="Proteomes" id="UP000774699">
    <property type="component" value="Unassembled WGS sequence"/>
</dbReference>
<feature type="domain" description="PIN" evidence="1">
    <location>
        <begin position="1"/>
        <end position="120"/>
    </location>
</feature>
<evidence type="ECO:0000313" key="2">
    <source>
        <dbReference type="EMBL" id="MBM3282376.1"/>
    </source>
</evidence>
<dbReference type="AlphaFoldDB" id="A0A8T4C752"/>
<reference evidence="2" key="1">
    <citation type="submission" date="2019-03" db="EMBL/GenBank/DDBJ databases">
        <title>Lake Tanganyika Metagenome-Assembled Genomes (MAGs).</title>
        <authorList>
            <person name="Tran P."/>
        </authorList>
    </citation>
    <scope>NUCLEOTIDE SEQUENCE</scope>
    <source>
        <strain evidence="2">M_DeepCast_50m_m2_156</strain>
    </source>
</reference>
<proteinExistence type="predicted"/>
<dbReference type="InterPro" id="IPR029060">
    <property type="entry name" value="PIN-like_dom_sf"/>
</dbReference>
<dbReference type="InterPro" id="IPR002716">
    <property type="entry name" value="PIN_dom"/>
</dbReference>
<dbReference type="SMART" id="SM00670">
    <property type="entry name" value="PINc"/>
    <property type="match status" value="1"/>
</dbReference>
<dbReference type="SUPFAM" id="SSF88723">
    <property type="entry name" value="PIN domain-like"/>
    <property type="match status" value="1"/>
</dbReference>
<name>A0A8T4C752_9ARCH</name>
<organism evidence="2 3">
    <name type="scientific">Candidatus Iainarchaeum sp</name>
    <dbReference type="NCBI Taxonomy" id="3101447"/>
    <lineage>
        <taxon>Archaea</taxon>
        <taxon>Candidatus Iainarchaeota</taxon>
        <taxon>Candidatus Iainarchaeia</taxon>
        <taxon>Candidatus Iainarchaeales</taxon>
        <taxon>Candidatus Iainarchaeaceae</taxon>
        <taxon>Candidatus Iainarchaeum</taxon>
    </lineage>
</organism>
<gene>
    <name evidence="2" type="ORF">FJY86_03485</name>
</gene>
<dbReference type="Gene3D" id="3.40.50.1010">
    <property type="entry name" value="5'-nuclease"/>
    <property type="match status" value="1"/>
</dbReference>
<sequence length="141" mass="16568">MRIILDTNTLFSALIKDSTTRKIILEYNGKFLLPEYIFDEMKKHQVMLYQKTKLDEKEFEQLLQIILTKVEVVPIEKLIEQRVQSLQIMEKIDINDALFIACALAYPNSVIWTEDKDFKKQSKIKVMNTAEIIEKIRMGLA</sequence>
<dbReference type="CDD" id="cd09854">
    <property type="entry name" value="PIN_VapC-like"/>
    <property type="match status" value="1"/>
</dbReference>
<accession>A0A8T4C752</accession>
<dbReference type="Pfam" id="PF10130">
    <property type="entry name" value="PIN_2"/>
    <property type="match status" value="1"/>
</dbReference>
<evidence type="ECO:0000313" key="3">
    <source>
        <dbReference type="Proteomes" id="UP000774699"/>
    </source>
</evidence>
<dbReference type="EMBL" id="VGJJ01000027">
    <property type="protein sequence ID" value="MBM3282376.1"/>
    <property type="molecule type" value="Genomic_DNA"/>
</dbReference>
<protein>
    <submittedName>
        <fullName evidence="2">PIN domain-containing protein</fullName>
    </submittedName>
</protein>
<evidence type="ECO:0000259" key="1">
    <source>
        <dbReference type="SMART" id="SM00670"/>
    </source>
</evidence>